<dbReference type="SUPFAM" id="SSF50249">
    <property type="entry name" value="Nucleic acid-binding proteins"/>
    <property type="match status" value="1"/>
</dbReference>
<evidence type="ECO:0000256" key="5">
    <source>
        <dbReference type="ARBA" id="ARBA00023204"/>
    </source>
</evidence>
<proteinExistence type="inferred from homology"/>
<evidence type="ECO:0000256" key="2">
    <source>
        <dbReference type="ARBA" id="ARBA00022763"/>
    </source>
</evidence>
<dbReference type="HAMAP" id="MF_00031">
    <property type="entry name" value="DNA_HJ_migration_RuvA"/>
    <property type="match status" value="1"/>
</dbReference>
<comment type="similarity">
    <text evidence="6">Belongs to the RuvA family.</text>
</comment>
<evidence type="ECO:0000256" key="4">
    <source>
        <dbReference type="ARBA" id="ARBA00023172"/>
    </source>
</evidence>
<keyword evidence="2 6" id="KW-0227">DNA damage</keyword>
<comment type="caution">
    <text evidence="6">Lacks conserved residue(s) required for the propagation of feature annotation.</text>
</comment>
<evidence type="ECO:0000313" key="9">
    <source>
        <dbReference type="Proteomes" id="UP000229523"/>
    </source>
</evidence>
<dbReference type="GO" id="GO:0006281">
    <property type="term" value="P:DNA repair"/>
    <property type="evidence" value="ECO:0007669"/>
    <property type="project" value="UniProtKB-UniRule"/>
</dbReference>
<dbReference type="GO" id="GO:0000400">
    <property type="term" value="F:four-way junction DNA binding"/>
    <property type="evidence" value="ECO:0007669"/>
    <property type="project" value="UniProtKB-UniRule"/>
</dbReference>
<dbReference type="AlphaFoldDB" id="A0A2G5NPC8"/>
<feature type="region of interest" description="Domain III" evidence="6">
    <location>
        <begin position="148"/>
        <end position="196"/>
    </location>
</feature>
<accession>A0A2G5NPC8</accession>
<dbReference type="InterPro" id="IPR013849">
    <property type="entry name" value="DNA_helicase_Holl-junc_RuvA_I"/>
</dbReference>
<feature type="domain" description="Helix-hairpin-helix DNA-binding motif class 1" evidence="7">
    <location>
        <begin position="107"/>
        <end position="126"/>
    </location>
</feature>
<dbReference type="GO" id="GO:0048476">
    <property type="term" value="C:Holliday junction resolvase complex"/>
    <property type="evidence" value="ECO:0007669"/>
    <property type="project" value="UniProtKB-UniRule"/>
</dbReference>
<dbReference type="GO" id="GO:0009379">
    <property type="term" value="C:Holliday junction helicase complex"/>
    <property type="evidence" value="ECO:0007669"/>
    <property type="project" value="InterPro"/>
</dbReference>
<dbReference type="SMART" id="SM00278">
    <property type="entry name" value="HhH1"/>
    <property type="match status" value="2"/>
</dbReference>
<dbReference type="Gene3D" id="1.10.8.10">
    <property type="entry name" value="DNA helicase RuvA subunit, C-terminal domain"/>
    <property type="match status" value="1"/>
</dbReference>
<dbReference type="EMBL" id="MJBI02000001">
    <property type="protein sequence ID" value="RAI82332.1"/>
    <property type="molecule type" value="Genomic_DNA"/>
</dbReference>
<keyword evidence="3 6" id="KW-0238">DNA-binding</keyword>
<dbReference type="InterPro" id="IPR036267">
    <property type="entry name" value="RuvA_C_sf"/>
</dbReference>
<dbReference type="NCBIfam" id="TIGR00084">
    <property type="entry name" value="ruvA"/>
    <property type="match status" value="1"/>
</dbReference>
<feature type="domain" description="Helix-hairpin-helix DNA-binding motif class 1" evidence="7">
    <location>
        <begin position="72"/>
        <end position="91"/>
    </location>
</feature>
<comment type="subcellular location">
    <subcellularLocation>
        <location evidence="6">Cytoplasm</location>
    </subcellularLocation>
</comment>
<dbReference type="GO" id="GO:0006310">
    <property type="term" value="P:DNA recombination"/>
    <property type="evidence" value="ECO:0007669"/>
    <property type="project" value="UniProtKB-UniRule"/>
</dbReference>
<evidence type="ECO:0000259" key="7">
    <source>
        <dbReference type="SMART" id="SM00278"/>
    </source>
</evidence>
<gene>
    <name evidence="6" type="primary">ruvA</name>
    <name evidence="8" type="ORF">BFS35_001205</name>
</gene>
<name>A0A2G5NPC8_9STAP</name>
<dbReference type="InterPro" id="IPR012340">
    <property type="entry name" value="NA-bd_OB-fold"/>
</dbReference>
<comment type="subunit">
    <text evidence="6">Homotetramer. Forms an RuvA(8)-RuvB(12)-Holliday junction (HJ) complex. HJ DNA is sandwiched between 2 RuvA tetramers; dsDNA enters through RuvA and exits via RuvB. An RuvB hexamer assembles on each DNA strand where it exits the tetramer. Each RuvB hexamer is contacted by two RuvA subunits (via domain III) on 2 adjacent RuvB subunits; this complex drives branch migration. In the full resolvosome a probable DNA-RuvA(4)-RuvB(12)-RuvC(2) complex forms which resolves the HJ.</text>
</comment>
<dbReference type="GO" id="GO:0005737">
    <property type="term" value="C:cytoplasm"/>
    <property type="evidence" value="ECO:0007669"/>
    <property type="project" value="UniProtKB-SubCell"/>
</dbReference>
<keyword evidence="5 6" id="KW-0234">DNA repair</keyword>
<dbReference type="Proteomes" id="UP000229523">
    <property type="component" value="Unassembled WGS sequence"/>
</dbReference>
<dbReference type="SUPFAM" id="SSF46929">
    <property type="entry name" value="DNA helicase RuvA subunit, C-terminal domain"/>
    <property type="match status" value="1"/>
</dbReference>
<comment type="function">
    <text evidence="6">The RuvA-RuvB-RuvC complex processes Holliday junction (HJ) DNA during genetic recombination and DNA repair, while the RuvA-RuvB complex plays an important role in the rescue of blocked DNA replication forks via replication fork reversal (RFR). RuvA specifically binds to HJ cruciform DNA, conferring on it an open structure. The RuvB hexamer acts as an ATP-dependent pump, pulling dsDNA into and through the RuvAB complex. HJ branch migration allows RuvC to scan DNA until it finds its consensus sequence, where it cleaves and resolves the cruciform DNA.</text>
</comment>
<comment type="domain">
    <text evidence="6">Has three domains with a flexible linker between the domains II and III and assumes an 'L' shape. Domain III is highly mobile and contacts RuvB.</text>
</comment>
<dbReference type="GO" id="GO:0005524">
    <property type="term" value="F:ATP binding"/>
    <property type="evidence" value="ECO:0007669"/>
    <property type="project" value="InterPro"/>
</dbReference>
<dbReference type="Gene3D" id="1.10.150.20">
    <property type="entry name" value="5' to 3' exonuclease, C-terminal subdomain"/>
    <property type="match status" value="1"/>
</dbReference>
<dbReference type="GO" id="GO:0009378">
    <property type="term" value="F:four-way junction helicase activity"/>
    <property type="evidence" value="ECO:0007669"/>
    <property type="project" value="InterPro"/>
</dbReference>
<dbReference type="Gene3D" id="2.40.50.140">
    <property type="entry name" value="Nucleic acid-binding proteins"/>
    <property type="match status" value="1"/>
</dbReference>
<organism evidence="8 9">
    <name type="scientific">Macrococcoides goetzii</name>
    <dbReference type="NCBI Taxonomy" id="1891097"/>
    <lineage>
        <taxon>Bacteria</taxon>
        <taxon>Bacillati</taxon>
        <taxon>Bacillota</taxon>
        <taxon>Bacilli</taxon>
        <taxon>Bacillales</taxon>
        <taxon>Staphylococcaceae</taxon>
        <taxon>Macrococcoides</taxon>
    </lineage>
</organism>
<keyword evidence="4 6" id="KW-0233">DNA recombination</keyword>
<dbReference type="InterPro" id="IPR000085">
    <property type="entry name" value="RuvA"/>
</dbReference>
<dbReference type="Pfam" id="PF01330">
    <property type="entry name" value="RuvA_N"/>
    <property type="match status" value="1"/>
</dbReference>
<evidence type="ECO:0000313" key="8">
    <source>
        <dbReference type="EMBL" id="RAI82332.1"/>
    </source>
</evidence>
<keyword evidence="9" id="KW-1185">Reference proteome</keyword>
<evidence type="ECO:0000256" key="1">
    <source>
        <dbReference type="ARBA" id="ARBA00022490"/>
    </source>
</evidence>
<dbReference type="InterPro" id="IPR003583">
    <property type="entry name" value="Hlx-hairpin-Hlx_DNA-bd_motif"/>
</dbReference>
<reference evidence="8 9" key="1">
    <citation type="journal article" date="2018" name="Front. Microbiol.">
        <title>Description and Comparative Genomics of Macrococcus caseolyticus subsp. hominis subsp. nov., Macrococcus goetzii sp. nov., Macrococcus epidermidis sp. nov., and Macrococcus bohemicus sp. nov., Novel Macrococci From Human Clinical Material With Virulence Potential and Suspected Uptake of Foreign DNA by Natural Transformation.</title>
        <authorList>
            <person name="Maslanova I."/>
            <person name="Wertheimer Z."/>
            <person name="Sedlacek I."/>
            <person name="Svec P."/>
            <person name="Indrakova A."/>
            <person name="Kovarovic V."/>
            <person name="Schumann P."/>
            <person name="Sproer C."/>
            <person name="Kralova S."/>
            <person name="Sedo O."/>
            <person name="Kristofova L."/>
            <person name="Vrbovska V."/>
            <person name="Fuzik T."/>
            <person name="Petras P."/>
            <person name="Zdrahal Z."/>
            <person name="Ruzickova V."/>
            <person name="Doskar J."/>
            <person name="Pantucek R."/>
        </authorList>
    </citation>
    <scope>NUCLEOTIDE SEQUENCE [LARGE SCALE GENOMIC DNA]</scope>
    <source>
        <strain evidence="8 9">CCM 4927</strain>
    </source>
</reference>
<dbReference type="RefSeq" id="WP_099580098.1">
    <property type="nucleotide sequence ID" value="NZ_MJBI02000001.1"/>
</dbReference>
<keyword evidence="1 6" id="KW-0963">Cytoplasm</keyword>
<dbReference type="InterPro" id="IPR010994">
    <property type="entry name" value="RuvA_2-like"/>
</dbReference>
<sequence length="196" mass="22242">MYAYLEGQLNEILPTHLVVGVNGIGYECHVPNPYRFQKYINKDFKLFTQLVVREDAHTLYGFDSMEEKQLFLSLNKVTGIGPKSALAILASSSPKEIKNAIESENDSYLIKFPGIGKKTARQMILDLKGKLIITDETEVFKEINDQKTEVIEEALLALEALGYTKRELQKVEKVLKQEQLATVDENVKRAFQMLVS</sequence>
<dbReference type="InterPro" id="IPR011114">
    <property type="entry name" value="RuvA_C"/>
</dbReference>
<comment type="caution">
    <text evidence="8">The sequence shown here is derived from an EMBL/GenBank/DDBJ whole genome shotgun (WGS) entry which is preliminary data.</text>
</comment>
<evidence type="ECO:0000256" key="6">
    <source>
        <dbReference type="HAMAP-Rule" id="MF_00031"/>
    </source>
</evidence>
<evidence type="ECO:0000256" key="3">
    <source>
        <dbReference type="ARBA" id="ARBA00023125"/>
    </source>
</evidence>
<dbReference type="SUPFAM" id="SSF47781">
    <property type="entry name" value="RuvA domain 2-like"/>
    <property type="match status" value="1"/>
</dbReference>
<dbReference type="Pfam" id="PF07499">
    <property type="entry name" value="RuvA_C"/>
    <property type="match status" value="1"/>
</dbReference>
<protein>
    <recommendedName>
        <fullName evidence="6">Holliday junction branch migration complex subunit RuvA</fullName>
    </recommendedName>
</protein>
<dbReference type="Pfam" id="PF14520">
    <property type="entry name" value="HHH_5"/>
    <property type="match status" value="1"/>
</dbReference>